<evidence type="ECO:0000313" key="1">
    <source>
        <dbReference type="EMBL" id="GFY72929.1"/>
    </source>
</evidence>
<evidence type="ECO:0000313" key="2">
    <source>
        <dbReference type="Proteomes" id="UP000886998"/>
    </source>
</evidence>
<reference evidence="1" key="1">
    <citation type="submission" date="2020-08" db="EMBL/GenBank/DDBJ databases">
        <title>Multicomponent nature underlies the extraordinary mechanical properties of spider dragline silk.</title>
        <authorList>
            <person name="Kono N."/>
            <person name="Nakamura H."/>
            <person name="Mori M."/>
            <person name="Yoshida Y."/>
            <person name="Ohtoshi R."/>
            <person name="Malay A.D."/>
            <person name="Moran D.A.P."/>
            <person name="Tomita M."/>
            <person name="Numata K."/>
            <person name="Arakawa K."/>
        </authorList>
    </citation>
    <scope>NUCLEOTIDE SEQUENCE</scope>
</reference>
<gene>
    <name evidence="1" type="ORF">TNIN_154531</name>
</gene>
<protein>
    <submittedName>
        <fullName evidence="1">Uncharacterized protein</fullName>
    </submittedName>
</protein>
<dbReference type="EMBL" id="BMAV01019736">
    <property type="protein sequence ID" value="GFY72929.1"/>
    <property type="molecule type" value="Genomic_DNA"/>
</dbReference>
<keyword evidence="2" id="KW-1185">Reference proteome</keyword>
<proteinExistence type="predicted"/>
<name>A0A8X6YNR2_9ARAC</name>
<organism evidence="1 2">
    <name type="scientific">Trichonephila inaurata madagascariensis</name>
    <dbReference type="NCBI Taxonomy" id="2747483"/>
    <lineage>
        <taxon>Eukaryota</taxon>
        <taxon>Metazoa</taxon>
        <taxon>Ecdysozoa</taxon>
        <taxon>Arthropoda</taxon>
        <taxon>Chelicerata</taxon>
        <taxon>Arachnida</taxon>
        <taxon>Araneae</taxon>
        <taxon>Araneomorphae</taxon>
        <taxon>Entelegynae</taxon>
        <taxon>Araneoidea</taxon>
        <taxon>Nephilidae</taxon>
        <taxon>Trichonephila</taxon>
        <taxon>Trichonephila inaurata</taxon>
    </lineage>
</organism>
<comment type="caution">
    <text evidence="1">The sequence shown here is derived from an EMBL/GenBank/DDBJ whole genome shotgun (WGS) entry which is preliminary data.</text>
</comment>
<dbReference type="Proteomes" id="UP000886998">
    <property type="component" value="Unassembled WGS sequence"/>
</dbReference>
<sequence length="138" mass="15540">MENKVRRYFSLLPRFCQGDPIRPFTPRNQFTGAATLNSLGPDVDFKAFRKPQTRCKRIFIKRFTVSKPVRKRCRRKRKRITPLPGINGIVLAKRKLAAASIADVQQKGKGGENKNGKTSLLGKIFQTTIGKGSDNLPI</sequence>
<accession>A0A8X6YNR2</accession>
<dbReference type="AlphaFoldDB" id="A0A8X6YNR2"/>